<dbReference type="Proteomes" id="UP000218615">
    <property type="component" value="Unassembled WGS sequence"/>
</dbReference>
<dbReference type="OrthoDB" id="14509at2157"/>
<proteinExistence type="predicted"/>
<accession>A0A284VIJ7</accession>
<evidence type="ECO:0000313" key="2">
    <source>
        <dbReference type="Proteomes" id="UP000218615"/>
    </source>
</evidence>
<name>A0A284VIJ7_9EURY</name>
<dbReference type="CDD" id="cd01983">
    <property type="entry name" value="SIMIBI"/>
    <property type="match status" value="1"/>
</dbReference>
<keyword evidence="2" id="KW-1185">Reference proteome</keyword>
<evidence type="ECO:0008006" key="3">
    <source>
        <dbReference type="Google" id="ProtNLM"/>
    </source>
</evidence>
<dbReference type="SUPFAM" id="SSF52540">
    <property type="entry name" value="P-loop containing nucleoside triphosphate hydrolases"/>
    <property type="match status" value="1"/>
</dbReference>
<protein>
    <recommendedName>
        <fullName evidence="3">GTPase</fullName>
    </recommendedName>
</protein>
<dbReference type="PANTHER" id="PTHR42869:SF1">
    <property type="entry name" value="SLL0572 PROTEIN"/>
    <property type="match status" value="1"/>
</dbReference>
<dbReference type="InterPro" id="IPR053199">
    <property type="entry name" value="cDPG_synthetase-like"/>
</dbReference>
<dbReference type="EMBL" id="FZMP01000009">
    <property type="protein sequence ID" value="SNQ59088.1"/>
    <property type="molecule type" value="Genomic_DNA"/>
</dbReference>
<dbReference type="RefSeq" id="WP_096203503.1">
    <property type="nucleotide sequence ID" value="NZ_FZMP01000009.1"/>
</dbReference>
<dbReference type="Gene3D" id="3.40.50.300">
    <property type="entry name" value="P-loop containing nucleotide triphosphate hydrolases"/>
    <property type="match status" value="1"/>
</dbReference>
<dbReference type="PANTHER" id="PTHR42869">
    <property type="entry name" value="SLL0572 PROTEIN"/>
    <property type="match status" value="1"/>
</dbReference>
<dbReference type="AlphaFoldDB" id="A0A284VIJ7"/>
<gene>
    <name evidence="1" type="ORF">MNV_1060026</name>
</gene>
<reference evidence="2" key="1">
    <citation type="submission" date="2017-06" db="EMBL/GenBank/DDBJ databases">
        <authorList>
            <person name="Cremers G."/>
        </authorList>
    </citation>
    <scope>NUCLEOTIDE SEQUENCE [LARGE SCALE GENOMIC DNA]</scope>
</reference>
<organism evidence="1 2">
    <name type="scientific">Candidatus Methanoperedens nitratireducens</name>
    <dbReference type="NCBI Taxonomy" id="1392998"/>
    <lineage>
        <taxon>Archaea</taxon>
        <taxon>Methanobacteriati</taxon>
        <taxon>Methanobacteriota</taxon>
        <taxon>Stenosarchaea group</taxon>
        <taxon>Methanomicrobia</taxon>
        <taxon>Methanosarcinales</taxon>
        <taxon>ANME-2 cluster</taxon>
        <taxon>Candidatus Methanoperedentaceae</taxon>
        <taxon>Candidatus Methanoperedens</taxon>
    </lineage>
</organism>
<dbReference type="Gene3D" id="3.40.50.720">
    <property type="entry name" value="NAD(P)-binding Rossmann-like Domain"/>
    <property type="match status" value="1"/>
</dbReference>
<evidence type="ECO:0000313" key="1">
    <source>
        <dbReference type="EMBL" id="SNQ59088.1"/>
    </source>
</evidence>
<dbReference type="InterPro" id="IPR027417">
    <property type="entry name" value="P-loop_NTPase"/>
</dbReference>
<sequence length="440" mass="48455">MRTKILIMGAAGRDFHNFNVFFRDNADYEVVAFTAAQIPGIAGRTYPKELAGSLYEKGIPIYPEEELPGLIKEHHIEQVVLAYSDLSHQSVMQKASLVLASGADLRLMGTETTMLKSKKTVISVCAVRTGSGKSPTSQKLVDILKEKGFKVVVVRHPMPYGDLLKQECERFSSMKDCVTNECTIEEREEYEPYICCGTVVYSGVDFAKILSSAEKEADIIIWDGGNNDIPFYKPDLHIVIADPHRPGHELTYYPGEVNVMLADIIIVNKVDSARKEDVELVINNVRSINNRAMIIKAMSVIAADKPGLIKGKRVLVVEDGPTLTHGGMAFGAGTIAAKKYGAKKVIDPRPHAVGSISKVYEDFPHLGAVLPAMGYGAEQIEELETTINAVDCDTVIAGTPIDLGGLLKLNKPVVRARYRIEEVDVKLEDVIEKWLKSKLR</sequence>